<dbReference type="PANTHER" id="PTHR10063:SF0">
    <property type="entry name" value="TUBERIN"/>
    <property type="match status" value="1"/>
</dbReference>
<name>A0A9N9TVJ5_PHYSR</name>
<dbReference type="GO" id="GO:0051056">
    <property type="term" value="P:regulation of small GTPase mediated signal transduction"/>
    <property type="evidence" value="ECO:0007669"/>
    <property type="project" value="InterPro"/>
</dbReference>
<feature type="compositionally biased region" description="Polar residues" evidence="2">
    <location>
        <begin position="1074"/>
        <end position="1092"/>
    </location>
</feature>
<dbReference type="GO" id="GO:0005634">
    <property type="term" value="C:nucleus"/>
    <property type="evidence" value="ECO:0007669"/>
    <property type="project" value="InterPro"/>
</dbReference>
<dbReference type="GO" id="GO:0032007">
    <property type="term" value="P:negative regulation of TOR signaling"/>
    <property type="evidence" value="ECO:0007669"/>
    <property type="project" value="InterPro"/>
</dbReference>
<feature type="compositionally biased region" description="Low complexity" evidence="2">
    <location>
        <begin position="1378"/>
        <end position="1390"/>
    </location>
</feature>
<feature type="compositionally biased region" description="Polar residues" evidence="2">
    <location>
        <begin position="1202"/>
        <end position="1218"/>
    </location>
</feature>
<evidence type="ECO:0000313" key="5">
    <source>
        <dbReference type="Proteomes" id="UP001153712"/>
    </source>
</evidence>
<dbReference type="InterPro" id="IPR016024">
    <property type="entry name" value="ARM-type_fold"/>
</dbReference>
<dbReference type="PRINTS" id="PR01431">
    <property type="entry name" value="TUBERIN"/>
</dbReference>
<feature type="region of interest" description="Disordered" evidence="2">
    <location>
        <begin position="930"/>
        <end position="971"/>
    </location>
</feature>
<accession>A0A9N9TVJ5</accession>
<dbReference type="Gene3D" id="3.40.50.11210">
    <property type="entry name" value="Rap/Ran-GAP"/>
    <property type="match status" value="1"/>
</dbReference>
<feature type="region of interest" description="Disordered" evidence="2">
    <location>
        <begin position="1054"/>
        <end position="1097"/>
    </location>
</feature>
<sequence>MASKDKSLKDALKEIFKRNKSGTSSFGNRSEIVHISEEVLRDLNKESPLNTRVRVLKELCVKVTEGKLENTIVEKLWKGVDDLFGPQYPTEVRHLAFYFLQCLLRGQSNISEIMRAIFFHFITNHNLPEDTGQRFDLLNILTSNGRTLLHFEEKVGRFLLNWIPEISQAGKIEEYLSMLDNLVRYNAAYLDDEVISGFIQHICVLCCGLNTKTVKSCLEIMSSIVAYSNMPPESLPKFIGALCRTVVIEEYCTMSWTVMKKLLGTHMGHSSIFTMCRILQEPDLRSDTELLRGAVFYTHMALWSSSPLTNLHCPPSSVLPSFLQAVKCNQAAVAFEVVAGLKQLIQRHGTELQDPAWSILLQILFHIITNIDLSSSLDVNKLVAASIHDTLNLIEHLMKTDCFYGSVKQFYDIIEECSSVRPDSSILGLINYQARSIVPIEHLWLTNLNNMLAKYFKPDVRSSVRLRVLEILNHVIKLNRRLYEDELIDRIVVPHMGSIVQCTDVTVRSSVASLLIDLCLDCESKKCLDLLDILEKMLLRPFESHPPDTIPRPELEHSDLKCLVEGLIKVFIIKIHKLPSMHAVKIHKMLVTFLELHYKQQKILESVPIVRKMILECLLKLRADARYHLGYLSGNKIRFSPYLCVVYKTTDRGNLGSPVPQSPAPVQRLPVTVTQLSLKRAFNVFTTCLSMEKDWEVLHLVLVELTKGLQNKSLILSKHGNSDLDVLVDVLCSMVVDKTYNLPDSLNITIPRSDFYAIVLLVIVNLASYHSYLDQIHQQKMIRCIIKCPNSLGPRSAKHSISALTICGVEMKEAMVKMLPEVLLSLSKISATIHIAVPVLEFLSTLSQLPTLYANFVAEQYMSIFAIALPYTNPFKYDHYTVSLAHHVIAVWFLKCRLTFRKDFVRFITKGLQTNLLPFEEGVFHQNLSDLNQDSSDRKRSSSLTEQGSRKRSATMSSVRDKSMGQKPGEKTTTFYQELTETCIDLMARYAYSPCSALPRRLPVADFLMTGGQSMCWFIGNKLITITTSGCSKRILKNGLCDKCLAICSCQNEGRKTKSSRSGSNETEDLDWISRQNSNEKSNTNTSVSSPTEDGKKLSDKLEIVSNKLQQIAVNVKQDKESCNCWCTGWAEIYIRRPTGDMSWVMRIQNNINFTEEIFEFPLNELSTLFRPSLDPEETGANERPPLKRQYSEDNQEEDKATGSNASLTGSPKNSPSRQDSKDSVEGESDYIYDDGTRSRNPVRRSNSSPEMSASWKNPFCHQKIASEDSKKNAEDDGGKKNKGYQKDMRVSCEAIPEEIAGSGTTPPSGDSLPVAGKPDPASAVFSTSHHPSLMSCHSYPGSSPPKESGISAKPYQTVPPTPNIQTSSQQPEFIRRPTNLPNLTNLVPLSAKPPQSPTQTSPRFSRHAHSTGASRDKGDSAGWEIQKSSSASIIERNVSGNLNWARERAKERKNSGSVERLSTLDANQAQMRDRVHTISVSSPATRISRSDSAPAPPSKGNNKQPKEPPKSGVNPSFVFLQLFHANIFNTKIEKPVLVKMTDPIQRAMKILDHIHPFETHSIGVIYVKEGQVDSEVEIFKNRFGSLRYIEFLQQIGTLVKLTDLDPQKFYLGGLDHHGNDGKFAYLWQDDIIRVMFHVATMMPNQKNDPNCNDKKRHIGNNFVTIVYNESGEEFNISTIKGQLTFASIVIQPLDLGLNRVVTKVKDDVAHLITSCEPKLVSDQNVGVLARQMALHANMASLVIKSLRNPASDPYASNWLERLRKIKSIRNKVIMDQKNEASISSIYPKDDGKKNLMEDFTDYT</sequence>
<dbReference type="PROSITE" id="PS50085">
    <property type="entry name" value="RAPGAP"/>
    <property type="match status" value="1"/>
</dbReference>
<proteinExistence type="predicted"/>
<feature type="compositionally biased region" description="Polar residues" evidence="2">
    <location>
        <begin position="1479"/>
        <end position="1492"/>
    </location>
</feature>
<dbReference type="InterPro" id="IPR024584">
    <property type="entry name" value="Tuberin_N"/>
</dbReference>
<dbReference type="GO" id="GO:0005096">
    <property type="term" value="F:GTPase activator activity"/>
    <property type="evidence" value="ECO:0007669"/>
    <property type="project" value="UniProtKB-KW"/>
</dbReference>
<dbReference type="InterPro" id="IPR003913">
    <property type="entry name" value="Tuberin"/>
</dbReference>
<evidence type="ECO:0000259" key="3">
    <source>
        <dbReference type="PROSITE" id="PS50085"/>
    </source>
</evidence>
<evidence type="ECO:0000256" key="1">
    <source>
        <dbReference type="ARBA" id="ARBA00022468"/>
    </source>
</evidence>
<feature type="compositionally biased region" description="Basic and acidic residues" evidence="2">
    <location>
        <begin position="959"/>
        <end position="970"/>
    </location>
</feature>
<dbReference type="SUPFAM" id="SSF111347">
    <property type="entry name" value="Rap/Ran-GAP"/>
    <property type="match status" value="1"/>
</dbReference>
<evidence type="ECO:0000256" key="2">
    <source>
        <dbReference type="SAM" id="MobiDB-lite"/>
    </source>
</evidence>
<feature type="region of interest" description="Disordered" evidence="2">
    <location>
        <begin position="1172"/>
        <end position="1423"/>
    </location>
</feature>
<dbReference type="OrthoDB" id="5797019at2759"/>
<dbReference type="Pfam" id="PF02145">
    <property type="entry name" value="Rap_GAP"/>
    <property type="match status" value="1"/>
</dbReference>
<dbReference type="InterPro" id="IPR035974">
    <property type="entry name" value="Rap/Ran-GAP_sf"/>
</dbReference>
<dbReference type="InterPro" id="IPR000331">
    <property type="entry name" value="Rap/Ran_GAP_dom"/>
</dbReference>
<dbReference type="GO" id="GO:0046627">
    <property type="term" value="P:negative regulation of insulin receptor signaling pathway"/>
    <property type="evidence" value="ECO:0007669"/>
    <property type="project" value="TreeGrafter"/>
</dbReference>
<dbReference type="SUPFAM" id="SSF48371">
    <property type="entry name" value="ARM repeat"/>
    <property type="match status" value="1"/>
</dbReference>
<dbReference type="Pfam" id="PF11864">
    <property type="entry name" value="DUF3384"/>
    <property type="match status" value="1"/>
</dbReference>
<dbReference type="FunFam" id="3.40.50.11210:FF:000001">
    <property type="entry name" value="Ral GTPase-activating protein subunit alpha-1 isoform 1"/>
    <property type="match status" value="1"/>
</dbReference>
<protein>
    <recommendedName>
        <fullName evidence="3">Rap-GAP domain-containing protein</fullName>
    </recommendedName>
</protein>
<dbReference type="GO" id="GO:0033596">
    <property type="term" value="C:TSC1-TSC2 complex"/>
    <property type="evidence" value="ECO:0007669"/>
    <property type="project" value="InterPro"/>
</dbReference>
<feature type="domain" description="Rap-GAP" evidence="3">
    <location>
        <begin position="1549"/>
        <end position="1777"/>
    </location>
</feature>
<keyword evidence="5" id="KW-1185">Reference proteome</keyword>
<dbReference type="GO" id="GO:0051898">
    <property type="term" value="P:negative regulation of phosphatidylinositol 3-kinase/protein kinase B signal transduction"/>
    <property type="evidence" value="ECO:0007669"/>
    <property type="project" value="TreeGrafter"/>
</dbReference>
<dbReference type="InterPro" id="IPR018515">
    <property type="entry name" value="Tuberin-type_domain"/>
</dbReference>
<dbReference type="Proteomes" id="UP001153712">
    <property type="component" value="Chromosome 6"/>
</dbReference>
<dbReference type="PANTHER" id="PTHR10063">
    <property type="entry name" value="TUBERIN"/>
    <property type="match status" value="1"/>
</dbReference>
<dbReference type="GO" id="GO:0051726">
    <property type="term" value="P:regulation of cell cycle"/>
    <property type="evidence" value="ECO:0007669"/>
    <property type="project" value="TreeGrafter"/>
</dbReference>
<feature type="compositionally biased region" description="Basic and acidic residues" evidence="2">
    <location>
        <begin position="1265"/>
        <end position="1291"/>
    </location>
</feature>
<evidence type="ECO:0000313" key="4">
    <source>
        <dbReference type="EMBL" id="CAG9863119.1"/>
    </source>
</evidence>
<dbReference type="Pfam" id="PF03542">
    <property type="entry name" value="Tuberin"/>
    <property type="match status" value="1"/>
</dbReference>
<keyword evidence="1" id="KW-0343">GTPase activation</keyword>
<dbReference type="EMBL" id="OU900099">
    <property type="protein sequence ID" value="CAG9863119.1"/>
    <property type="molecule type" value="Genomic_DNA"/>
</dbReference>
<feature type="region of interest" description="Disordered" evidence="2">
    <location>
        <begin position="1447"/>
        <end position="1512"/>
    </location>
</feature>
<organism evidence="4 5">
    <name type="scientific">Phyllotreta striolata</name>
    <name type="common">Striped flea beetle</name>
    <name type="synonym">Crioceris striolata</name>
    <dbReference type="NCBI Taxonomy" id="444603"/>
    <lineage>
        <taxon>Eukaryota</taxon>
        <taxon>Metazoa</taxon>
        <taxon>Ecdysozoa</taxon>
        <taxon>Arthropoda</taxon>
        <taxon>Hexapoda</taxon>
        <taxon>Insecta</taxon>
        <taxon>Pterygota</taxon>
        <taxon>Neoptera</taxon>
        <taxon>Endopterygota</taxon>
        <taxon>Coleoptera</taxon>
        <taxon>Polyphaga</taxon>
        <taxon>Cucujiformia</taxon>
        <taxon>Chrysomeloidea</taxon>
        <taxon>Chrysomelidae</taxon>
        <taxon>Galerucinae</taxon>
        <taxon>Alticini</taxon>
        <taxon>Phyllotreta</taxon>
    </lineage>
</organism>
<gene>
    <name evidence="4" type="ORF">PHYEVI_LOCUS9419</name>
</gene>
<reference evidence="4" key="1">
    <citation type="submission" date="2022-01" db="EMBL/GenBank/DDBJ databases">
        <authorList>
            <person name="King R."/>
        </authorList>
    </citation>
    <scope>NUCLEOTIDE SEQUENCE</scope>
</reference>
<dbReference type="GO" id="GO:0030178">
    <property type="term" value="P:negative regulation of Wnt signaling pathway"/>
    <property type="evidence" value="ECO:0007669"/>
    <property type="project" value="TreeGrafter"/>
</dbReference>
<dbReference type="InterPro" id="IPR027107">
    <property type="entry name" value="Tuberin/Ral-act_asu"/>
</dbReference>